<keyword evidence="5 6" id="KW-0472">Membrane</keyword>
<dbReference type="PANTHER" id="PTHR30572">
    <property type="entry name" value="MEMBRANE COMPONENT OF TRANSPORTER-RELATED"/>
    <property type="match status" value="1"/>
</dbReference>
<feature type="transmembrane region" description="Helical" evidence="6">
    <location>
        <begin position="777"/>
        <end position="794"/>
    </location>
</feature>
<reference evidence="9" key="1">
    <citation type="journal article" date="2023" name="Comput. Struct. Biotechnol. J.">
        <title>Discovery of a novel marine Bacteroidetes with a rich repertoire of carbohydrate-active enzymes.</title>
        <authorList>
            <person name="Chen B."/>
            <person name="Liu G."/>
            <person name="Chen Q."/>
            <person name="Wang H."/>
            <person name="Liu L."/>
            <person name="Tang K."/>
        </authorList>
    </citation>
    <scope>NUCLEOTIDE SEQUENCE</scope>
    <source>
        <strain evidence="9">TK19036</strain>
    </source>
</reference>
<feature type="transmembrane region" description="Helical" evidence="6">
    <location>
        <begin position="440"/>
        <end position="464"/>
    </location>
</feature>
<feature type="domain" description="MacB-like periplasmic core" evidence="8">
    <location>
        <begin position="21"/>
        <end position="256"/>
    </location>
</feature>
<keyword evidence="4 6" id="KW-1133">Transmembrane helix</keyword>
<organism evidence="9">
    <name type="scientific">Roseihalotalea indica</name>
    <dbReference type="NCBI Taxonomy" id="2867963"/>
    <lineage>
        <taxon>Bacteria</taxon>
        <taxon>Pseudomonadati</taxon>
        <taxon>Bacteroidota</taxon>
        <taxon>Cytophagia</taxon>
        <taxon>Cytophagales</taxon>
        <taxon>Catalimonadaceae</taxon>
        <taxon>Roseihalotalea</taxon>
    </lineage>
</organism>
<dbReference type="Pfam" id="PF02687">
    <property type="entry name" value="FtsX"/>
    <property type="match status" value="2"/>
</dbReference>
<reference evidence="9" key="2">
    <citation type="journal article" date="2024" name="Antonie Van Leeuwenhoek">
        <title>Roseihalotalea indica gen. nov., sp. nov., a halophilic Bacteroidetes from mesopelagic Southwest Indian Ocean with higher carbohydrate metabolic potential.</title>
        <authorList>
            <person name="Chen B."/>
            <person name="Zhang M."/>
            <person name="Lin D."/>
            <person name="Ye J."/>
            <person name="Tang K."/>
        </authorList>
    </citation>
    <scope>NUCLEOTIDE SEQUENCE</scope>
    <source>
        <strain evidence="9">TK19036</strain>
    </source>
</reference>
<feature type="domain" description="MacB-like periplasmic core" evidence="8">
    <location>
        <begin position="516"/>
        <end position="615"/>
    </location>
</feature>
<feature type="domain" description="ABC3 transporter permease C-terminal" evidence="7">
    <location>
        <begin position="692"/>
        <end position="805"/>
    </location>
</feature>
<gene>
    <name evidence="9" type="ORF">K4G66_17750</name>
</gene>
<feature type="transmembrane region" description="Helical" evidence="6">
    <location>
        <begin position="733"/>
        <end position="757"/>
    </location>
</feature>
<evidence type="ECO:0000256" key="5">
    <source>
        <dbReference type="ARBA" id="ARBA00023136"/>
    </source>
</evidence>
<dbReference type="PANTHER" id="PTHR30572:SF18">
    <property type="entry name" value="ABC-TYPE MACROLIDE FAMILY EXPORT SYSTEM PERMEASE COMPONENT 2"/>
    <property type="match status" value="1"/>
</dbReference>
<evidence type="ECO:0000256" key="6">
    <source>
        <dbReference type="SAM" id="Phobius"/>
    </source>
</evidence>
<feature type="transmembrane region" description="Helical" evidence="6">
    <location>
        <begin position="689"/>
        <end position="712"/>
    </location>
</feature>
<dbReference type="GO" id="GO:0022857">
    <property type="term" value="F:transmembrane transporter activity"/>
    <property type="evidence" value="ECO:0007669"/>
    <property type="project" value="TreeGrafter"/>
</dbReference>
<name>A0AA49JES1_9BACT</name>
<comment type="subcellular location">
    <subcellularLocation>
        <location evidence="1">Cell membrane</location>
        <topology evidence="1">Multi-pass membrane protein</topology>
    </subcellularLocation>
</comment>
<dbReference type="Pfam" id="PF12704">
    <property type="entry name" value="MacB_PCD"/>
    <property type="match status" value="2"/>
</dbReference>
<dbReference type="AlphaFoldDB" id="A0AA49JES1"/>
<protein>
    <submittedName>
        <fullName evidence="9">ABC transporter permease</fullName>
    </submittedName>
</protein>
<evidence type="ECO:0000256" key="3">
    <source>
        <dbReference type="ARBA" id="ARBA00022692"/>
    </source>
</evidence>
<feature type="transmembrane region" description="Helical" evidence="6">
    <location>
        <begin position="397"/>
        <end position="419"/>
    </location>
</feature>
<feature type="transmembrane region" description="Helical" evidence="6">
    <location>
        <begin position="300"/>
        <end position="320"/>
    </location>
</feature>
<accession>A0AA49JES1</accession>
<evidence type="ECO:0000313" key="9">
    <source>
        <dbReference type="EMBL" id="WKN34225.1"/>
    </source>
</evidence>
<proteinExistence type="predicted"/>
<evidence type="ECO:0000259" key="7">
    <source>
        <dbReference type="Pfam" id="PF02687"/>
    </source>
</evidence>
<keyword evidence="3 6" id="KW-0812">Transmembrane</keyword>
<dbReference type="InterPro" id="IPR003838">
    <property type="entry name" value="ABC3_permease_C"/>
</dbReference>
<dbReference type="InterPro" id="IPR025857">
    <property type="entry name" value="MacB_PCD"/>
</dbReference>
<feature type="domain" description="ABC3 transporter permease C-terminal" evidence="7">
    <location>
        <begin position="306"/>
        <end position="424"/>
    </location>
</feature>
<evidence type="ECO:0000259" key="8">
    <source>
        <dbReference type="Pfam" id="PF12704"/>
    </source>
</evidence>
<evidence type="ECO:0000256" key="1">
    <source>
        <dbReference type="ARBA" id="ARBA00004651"/>
    </source>
</evidence>
<dbReference type="InterPro" id="IPR050250">
    <property type="entry name" value="Macrolide_Exporter_MacB"/>
</dbReference>
<dbReference type="EMBL" id="CP120682">
    <property type="protein sequence ID" value="WKN34225.1"/>
    <property type="molecule type" value="Genomic_DNA"/>
</dbReference>
<feature type="transmembrane region" description="Helical" evidence="6">
    <location>
        <begin position="20"/>
        <end position="42"/>
    </location>
</feature>
<evidence type="ECO:0000256" key="4">
    <source>
        <dbReference type="ARBA" id="ARBA00022989"/>
    </source>
</evidence>
<sequence length="812" mass="90820">MFKNYFIIAFRNLFRHKFFALINIFGLAAGMSICLLIISMLLEQKSYDNFHTNKDRIYRVTTLAGRENATTPSLLADELKNYPAVEKTARLKRGFGGDATYHQTTIPLIGFFADSTLFSLFDFPLLYGNPARALTEPFSVVLSQETAEKLFGQQNPLGETISLEERGLDAFGFNMGAHQAQPYGEFTVTGVLADTKQKTHIPTEAFISYATRQALVQNGVWENDLESWTDIFGSTYTYVLMREGASQAELAAIVDQIGQREYAQLEEQYHHYRFSLQPLTHITPSRMINNPLSFQMPLEAYYFLGVLALLVMLTAGFNYTNLSVARSLTRAKEVGVRKVSGAFRHHLFAQFVGESILLALLALGAGIILFQFVKLGFVNLWVNQYLNFELAEHASVYFYFVGFGIIIGVLAGLYPALYMSHYTPSKVLKNLTLMRPGGLGIRKVLITLQFTLSLIFIVSALIFYRQLDHYLHLEYGFSQENILNIELQGHPYEQAVSQLSQVASVEDISGCWFIPSSGIIIEKNIQLREEEEARNFNFMAVTPNYFRNHQIPLLAGRTFTEENAQSEVVVNELAVEALGFENLQDALGATLIVDGGLQKENGSLVQITGVVRNFQDGLPIHSMKPMLLQYEPQSIKVANVRVLPTDIRKTMDDLNNRWGVIDPMRPMEARFLEDQLNTSLQVFVDIFKVFGFLTFLAISIALLGLLGMAVFTAESRIKEVGIRKVLGANPGQLIFLLSKGFLQLLIVAIVIAVPLAYFGNNLWLQNFANQVPIDASVFLAGIAIMLVLGLIVVISQTLKAATSNPVDSLKDE</sequence>
<keyword evidence="2" id="KW-1003">Cell membrane</keyword>
<dbReference type="GO" id="GO:0005886">
    <property type="term" value="C:plasma membrane"/>
    <property type="evidence" value="ECO:0007669"/>
    <property type="project" value="UniProtKB-SubCell"/>
</dbReference>
<feature type="transmembrane region" description="Helical" evidence="6">
    <location>
        <begin position="356"/>
        <end position="377"/>
    </location>
</feature>
<evidence type="ECO:0000256" key="2">
    <source>
        <dbReference type="ARBA" id="ARBA00022475"/>
    </source>
</evidence>